<dbReference type="AlphaFoldDB" id="A0A4U5TNI1"/>
<keyword evidence="2" id="KW-0808">Transferase</keyword>
<keyword evidence="3" id="KW-1185">Reference proteome</keyword>
<comment type="caution">
    <text evidence="2">The sequence shown here is derived from an EMBL/GenBank/DDBJ whole genome shotgun (WGS) entry which is preliminary data.</text>
</comment>
<evidence type="ECO:0000259" key="1">
    <source>
        <dbReference type="PROSITE" id="PS51186"/>
    </source>
</evidence>
<dbReference type="Proteomes" id="UP000306552">
    <property type="component" value="Unassembled WGS sequence"/>
</dbReference>
<feature type="domain" description="N-acetyltransferase" evidence="1">
    <location>
        <begin position="1"/>
        <end position="147"/>
    </location>
</feature>
<name>A0A4U5TNI1_9FLAO</name>
<dbReference type="InterPro" id="IPR000182">
    <property type="entry name" value="GNAT_dom"/>
</dbReference>
<protein>
    <submittedName>
        <fullName evidence="2">GNAT family N-acetyltransferase</fullName>
    </submittedName>
</protein>
<proteinExistence type="predicted"/>
<reference evidence="2 3" key="1">
    <citation type="submission" date="2019-04" db="EMBL/GenBank/DDBJ databases">
        <title>Psychroflexus halotolerans sp. nov., isolated from a marine solar saltern.</title>
        <authorList>
            <person name="Feng X."/>
        </authorList>
    </citation>
    <scope>NUCLEOTIDE SEQUENCE [LARGE SCALE GENOMIC DNA]</scope>
    <source>
        <strain evidence="2 3">WDS2C27</strain>
    </source>
</reference>
<dbReference type="InterPro" id="IPR016181">
    <property type="entry name" value="Acyl_CoA_acyltransferase"/>
</dbReference>
<dbReference type="EMBL" id="SWMU01000005">
    <property type="protein sequence ID" value="TKS55537.1"/>
    <property type="molecule type" value="Genomic_DNA"/>
</dbReference>
<evidence type="ECO:0000313" key="2">
    <source>
        <dbReference type="EMBL" id="TKS55537.1"/>
    </source>
</evidence>
<dbReference type="PROSITE" id="PS51186">
    <property type="entry name" value="GNAT"/>
    <property type="match status" value="1"/>
</dbReference>
<accession>A0A4U5TNI1</accession>
<organism evidence="2 3">
    <name type="scientific">Mesohalobacter halotolerans</name>
    <dbReference type="NCBI Taxonomy" id="1883405"/>
    <lineage>
        <taxon>Bacteria</taxon>
        <taxon>Pseudomonadati</taxon>
        <taxon>Bacteroidota</taxon>
        <taxon>Flavobacteriia</taxon>
        <taxon>Flavobacteriales</taxon>
        <taxon>Flavobacteriaceae</taxon>
        <taxon>Mesohalobacter</taxon>
    </lineage>
</organism>
<dbReference type="CDD" id="cd04301">
    <property type="entry name" value="NAT_SF"/>
    <property type="match status" value="1"/>
</dbReference>
<dbReference type="OrthoDB" id="2352823at2"/>
<sequence>MKLVYKLVDAKSVLNIRHQVLRKGRPLSTCHFLNDKSSSTYHIAAIYRGEAIGCVSLMQKTHDKIKDSKAYQLRGMAVLNKYQGKKIGKNLLEHAEEHLSSKQVKTIWCNVRIKAISFYKNNQYQQLGDEFNIPEVGPHVLMFKALA</sequence>
<dbReference type="Gene3D" id="3.40.630.30">
    <property type="match status" value="1"/>
</dbReference>
<dbReference type="SUPFAM" id="SSF55729">
    <property type="entry name" value="Acyl-CoA N-acyltransferases (Nat)"/>
    <property type="match status" value="1"/>
</dbReference>
<dbReference type="RefSeq" id="WP_138932722.1">
    <property type="nucleotide sequence ID" value="NZ_SWMU01000005.1"/>
</dbReference>
<evidence type="ECO:0000313" key="3">
    <source>
        <dbReference type="Proteomes" id="UP000306552"/>
    </source>
</evidence>
<gene>
    <name evidence="2" type="ORF">FCN74_11330</name>
</gene>
<dbReference type="GO" id="GO:0016747">
    <property type="term" value="F:acyltransferase activity, transferring groups other than amino-acyl groups"/>
    <property type="evidence" value="ECO:0007669"/>
    <property type="project" value="InterPro"/>
</dbReference>
<dbReference type="Pfam" id="PF00583">
    <property type="entry name" value="Acetyltransf_1"/>
    <property type="match status" value="1"/>
</dbReference>